<dbReference type="AlphaFoldDB" id="A0A8S3UHP2"/>
<evidence type="ECO:0000256" key="2">
    <source>
        <dbReference type="ARBA" id="ARBA00022741"/>
    </source>
</evidence>
<dbReference type="Gene3D" id="1.20.1440.180">
    <property type="entry name" value="KEN domain"/>
    <property type="match status" value="1"/>
</dbReference>
<accession>A0A8S3UHP2</accession>
<keyword evidence="7" id="KW-1185">Reference proteome</keyword>
<dbReference type="GO" id="GO:0004674">
    <property type="term" value="F:protein serine/threonine kinase activity"/>
    <property type="evidence" value="ECO:0007669"/>
    <property type="project" value="InterPro"/>
</dbReference>
<evidence type="ECO:0000313" key="7">
    <source>
        <dbReference type="Proteomes" id="UP000683360"/>
    </source>
</evidence>
<dbReference type="GO" id="GO:0006397">
    <property type="term" value="P:mRNA processing"/>
    <property type="evidence" value="ECO:0007669"/>
    <property type="project" value="InterPro"/>
</dbReference>
<name>A0A8S3UHP2_MYTED</name>
<feature type="domain" description="KEN" evidence="5">
    <location>
        <begin position="141"/>
        <end position="289"/>
    </location>
</feature>
<sequence length="289" mass="32823">MNLPEYSLSEYLSILKSDSRSDPMVVNKLAWQFLKGLSSIHGDSVLQHGNMMPSNIVVDVEGKLMLSEYSFLQPETAKGKFMGLIAVENDRACWSPSEVITETEPYSLKSDIQVAGMILHYILSGGHHPYGEINLEIQVSLQQNWPKMTYISDEVNGLINDMLVMPPSTRPSMEHILNTSTTGGAGWTMIDIINNACRNAMFCEWTSVVDLVVLKEMRSFRQYKNTLVELVLFVYNCCLHYDKLSQTARDIIDEPCKYFLTTFPSLFMSVYTAIKSSCRVERACYKPFF</sequence>
<dbReference type="PANTHER" id="PTHR13954">
    <property type="entry name" value="IRE1-RELATED"/>
    <property type="match status" value="1"/>
</dbReference>
<dbReference type="GO" id="GO:0005524">
    <property type="term" value="F:ATP binding"/>
    <property type="evidence" value="ECO:0007669"/>
    <property type="project" value="UniProtKB-KW"/>
</dbReference>
<organism evidence="6 7">
    <name type="scientific">Mytilus edulis</name>
    <name type="common">Blue mussel</name>
    <dbReference type="NCBI Taxonomy" id="6550"/>
    <lineage>
        <taxon>Eukaryota</taxon>
        <taxon>Metazoa</taxon>
        <taxon>Spiralia</taxon>
        <taxon>Lophotrochozoa</taxon>
        <taxon>Mollusca</taxon>
        <taxon>Bivalvia</taxon>
        <taxon>Autobranchia</taxon>
        <taxon>Pteriomorphia</taxon>
        <taxon>Mytilida</taxon>
        <taxon>Mytiloidea</taxon>
        <taxon>Mytilidae</taxon>
        <taxon>Mytilinae</taxon>
        <taxon>Mytilus</taxon>
    </lineage>
</organism>
<protein>
    <recommendedName>
        <fullName evidence="8">Protein kinase domain-containing protein</fullName>
    </recommendedName>
</protein>
<dbReference type="GO" id="GO:0051082">
    <property type="term" value="F:unfolded protein binding"/>
    <property type="evidence" value="ECO:0007669"/>
    <property type="project" value="TreeGrafter"/>
</dbReference>
<evidence type="ECO:0000256" key="3">
    <source>
        <dbReference type="ARBA" id="ARBA00022840"/>
    </source>
</evidence>
<dbReference type="InterPro" id="IPR045133">
    <property type="entry name" value="IRE1/2-like"/>
</dbReference>
<dbReference type="SUPFAM" id="SSF56112">
    <property type="entry name" value="Protein kinase-like (PK-like)"/>
    <property type="match status" value="1"/>
</dbReference>
<gene>
    <name evidence="6" type="ORF">MEDL_57626</name>
</gene>
<dbReference type="EMBL" id="CAJPWZ010002781">
    <property type="protein sequence ID" value="CAG2245626.1"/>
    <property type="molecule type" value="Genomic_DNA"/>
</dbReference>
<evidence type="ECO:0000259" key="4">
    <source>
        <dbReference type="PROSITE" id="PS50011"/>
    </source>
</evidence>
<dbReference type="GO" id="GO:1990604">
    <property type="term" value="C:IRE1-TRAF2-ASK1 complex"/>
    <property type="evidence" value="ECO:0007669"/>
    <property type="project" value="TreeGrafter"/>
</dbReference>
<keyword evidence="3" id="KW-0067">ATP-binding</keyword>
<dbReference type="Proteomes" id="UP000683360">
    <property type="component" value="Unassembled WGS sequence"/>
</dbReference>
<dbReference type="PROSITE" id="PS50011">
    <property type="entry name" value="PROTEIN_KINASE_DOM"/>
    <property type="match status" value="1"/>
</dbReference>
<evidence type="ECO:0000313" key="6">
    <source>
        <dbReference type="EMBL" id="CAG2245626.1"/>
    </source>
</evidence>
<feature type="domain" description="Protein kinase" evidence="4">
    <location>
        <begin position="1"/>
        <end position="182"/>
    </location>
</feature>
<proteinExistence type="predicted"/>
<keyword evidence="2" id="KW-0547">Nucleotide-binding</keyword>
<reference evidence="6" key="1">
    <citation type="submission" date="2021-03" db="EMBL/GenBank/DDBJ databases">
        <authorList>
            <person name="Bekaert M."/>
        </authorList>
    </citation>
    <scope>NUCLEOTIDE SEQUENCE</scope>
</reference>
<dbReference type="InterPro" id="IPR010513">
    <property type="entry name" value="KEN_dom"/>
</dbReference>
<dbReference type="GO" id="GO:0070059">
    <property type="term" value="P:intrinsic apoptotic signaling pathway in response to endoplasmic reticulum stress"/>
    <property type="evidence" value="ECO:0007669"/>
    <property type="project" value="TreeGrafter"/>
</dbReference>
<dbReference type="InterPro" id="IPR000719">
    <property type="entry name" value="Prot_kinase_dom"/>
</dbReference>
<dbReference type="Gene3D" id="1.10.510.10">
    <property type="entry name" value="Transferase(Phosphotransferase) domain 1"/>
    <property type="match status" value="1"/>
</dbReference>
<evidence type="ECO:0008006" key="8">
    <source>
        <dbReference type="Google" id="ProtNLM"/>
    </source>
</evidence>
<dbReference type="Pfam" id="PF06479">
    <property type="entry name" value="Ribonuc_2-5A"/>
    <property type="match status" value="1"/>
</dbReference>
<dbReference type="PANTHER" id="PTHR13954:SF6">
    <property type="entry name" value="NON-SPECIFIC SERINE_THREONINE PROTEIN KINASE"/>
    <property type="match status" value="1"/>
</dbReference>
<evidence type="ECO:0000256" key="1">
    <source>
        <dbReference type="ARBA" id="ARBA00022729"/>
    </source>
</evidence>
<dbReference type="Pfam" id="PF00069">
    <property type="entry name" value="Pkinase"/>
    <property type="match status" value="1"/>
</dbReference>
<keyword evidence="1" id="KW-0732">Signal</keyword>
<dbReference type="PROSITE" id="PS51392">
    <property type="entry name" value="KEN"/>
    <property type="match status" value="1"/>
</dbReference>
<dbReference type="GO" id="GO:0004521">
    <property type="term" value="F:RNA endonuclease activity"/>
    <property type="evidence" value="ECO:0007669"/>
    <property type="project" value="InterPro"/>
</dbReference>
<evidence type="ECO:0000259" key="5">
    <source>
        <dbReference type="PROSITE" id="PS51392"/>
    </source>
</evidence>
<dbReference type="InterPro" id="IPR038357">
    <property type="entry name" value="KEN_sf"/>
</dbReference>
<comment type="caution">
    <text evidence="6">The sequence shown here is derived from an EMBL/GenBank/DDBJ whole genome shotgun (WGS) entry which is preliminary data.</text>
</comment>
<dbReference type="OrthoDB" id="6060579at2759"/>
<dbReference type="InterPro" id="IPR011009">
    <property type="entry name" value="Kinase-like_dom_sf"/>
</dbReference>
<dbReference type="GO" id="GO:0036498">
    <property type="term" value="P:IRE1-mediated unfolded protein response"/>
    <property type="evidence" value="ECO:0007669"/>
    <property type="project" value="TreeGrafter"/>
</dbReference>